<feature type="region of interest" description="Disordered" evidence="4">
    <location>
        <begin position="352"/>
        <end position="386"/>
    </location>
</feature>
<dbReference type="GO" id="GO:0016787">
    <property type="term" value="F:hydrolase activity"/>
    <property type="evidence" value="ECO:0007669"/>
    <property type="project" value="UniProtKB-KW"/>
</dbReference>
<accession>A0A432MH80</accession>
<sequence>MPARRRPRSASPGRSAADGPGRRRGARPELRPGDGSVTERDELATSGLTVLHPGAWTTVQDLGRLGLRSRGVPPGGAFDSQSHELANALAGNPPGAATLELVLLGGKFRADGPLAVALAGAPMPARVLSGSGSRTVLPPIGFGLLPGDVLELGGLPSGARTYLAVRGGWRTPIVSGSRSSERPLREGERIPALPSSSPIRRPRPCLLAIPGQEGLPIRIIEGPDAELLVDRDWHQNPFVVSSESDRMGLRLDGPPIQVRTPPDRPSIPVLPGGIQVSGGRPILLGVAAGTMGGYPLVAVVASADLPRLAQARPRDVLRFAPISLAEARRLDRESRRARRGILLRLEAAVGGAGTLADPERRPPGSGPSAEGEPSDRNRPCRGREDG</sequence>
<keyword evidence="7" id="KW-1185">Reference proteome</keyword>
<reference evidence="6 7" key="2">
    <citation type="submission" date="2019-01" db="EMBL/GenBank/DDBJ databases">
        <title>Tautonia sociabilis, a novel thermotolerant planctomycete of Isosphaeraceae family, isolated from a 4000 m deep subterranean habitat.</title>
        <authorList>
            <person name="Kovaleva O.L."/>
            <person name="Elcheninov A.G."/>
            <person name="Van Heerden E."/>
            <person name="Toshchakov S.V."/>
            <person name="Novikov A."/>
            <person name="Bonch-Osmolovskaya E.A."/>
            <person name="Kublanov I.V."/>
        </authorList>
    </citation>
    <scope>NUCLEOTIDE SEQUENCE [LARGE SCALE GENOMIC DNA]</scope>
    <source>
        <strain evidence="6 7">GM2012</strain>
    </source>
</reference>
<dbReference type="InterPro" id="IPR052708">
    <property type="entry name" value="PxpC"/>
</dbReference>
<dbReference type="Gene3D" id="2.40.100.10">
    <property type="entry name" value="Cyclophilin-like"/>
    <property type="match status" value="1"/>
</dbReference>
<dbReference type="AlphaFoldDB" id="A0A432MH80"/>
<dbReference type="GO" id="GO:0016740">
    <property type="term" value="F:transferase activity"/>
    <property type="evidence" value="ECO:0007669"/>
    <property type="project" value="UniProtKB-KW"/>
</dbReference>
<dbReference type="InterPro" id="IPR029000">
    <property type="entry name" value="Cyclophilin-like_dom_sf"/>
</dbReference>
<dbReference type="Pfam" id="PF02626">
    <property type="entry name" value="CT_A_B"/>
    <property type="match status" value="1"/>
</dbReference>
<name>A0A432MH80_9BACT</name>
<protein>
    <submittedName>
        <fullName evidence="6">Biotin-dependent carboxyltransferase</fullName>
    </submittedName>
</protein>
<feature type="compositionally biased region" description="Basic and acidic residues" evidence="4">
    <location>
        <begin position="179"/>
        <end position="189"/>
    </location>
</feature>
<evidence type="ECO:0000313" key="6">
    <source>
        <dbReference type="EMBL" id="RUL86141.1"/>
    </source>
</evidence>
<dbReference type="InterPro" id="IPR003778">
    <property type="entry name" value="CT_A_B"/>
</dbReference>
<reference evidence="6 7" key="1">
    <citation type="submission" date="2018-12" db="EMBL/GenBank/DDBJ databases">
        <authorList>
            <person name="Toschakov S.V."/>
        </authorList>
    </citation>
    <scope>NUCLEOTIDE SEQUENCE [LARGE SCALE GENOMIC DNA]</scope>
    <source>
        <strain evidence="6 7">GM2012</strain>
    </source>
</reference>
<feature type="compositionally biased region" description="Basic and acidic residues" evidence="4">
    <location>
        <begin position="26"/>
        <end position="41"/>
    </location>
</feature>
<evidence type="ECO:0000256" key="4">
    <source>
        <dbReference type="SAM" id="MobiDB-lite"/>
    </source>
</evidence>
<proteinExistence type="predicted"/>
<evidence type="ECO:0000256" key="1">
    <source>
        <dbReference type="ARBA" id="ARBA00022741"/>
    </source>
</evidence>
<keyword evidence="2" id="KW-0378">Hydrolase</keyword>
<evidence type="ECO:0000256" key="2">
    <source>
        <dbReference type="ARBA" id="ARBA00022801"/>
    </source>
</evidence>
<gene>
    <name evidence="6" type="ORF">TsocGM_16980</name>
</gene>
<evidence type="ECO:0000259" key="5">
    <source>
        <dbReference type="SMART" id="SM00797"/>
    </source>
</evidence>
<feature type="domain" description="Carboxyltransferase" evidence="5">
    <location>
        <begin position="69"/>
        <end position="337"/>
    </location>
</feature>
<evidence type="ECO:0000256" key="3">
    <source>
        <dbReference type="ARBA" id="ARBA00022840"/>
    </source>
</evidence>
<dbReference type="Proteomes" id="UP000280296">
    <property type="component" value="Unassembled WGS sequence"/>
</dbReference>
<evidence type="ECO:0000313" key="7">
    <source>
        <dbReference type="Proteomes" id="UP000280296"/>
    </source>
</evidence>
<comment type="caution">
    <text evidence="6">The sequence shown here is derived from an EMBL/GenBank/DDBJ whole genome shotgun (WGS) entry which is preliminary data.</text>
</comment>
<feature type="region of interest" description="Disordered" evidence="4">
    <location>
        <begin position="175"/>
        <end position="196"/>
    </location>
</feature>
<dbReference type="EMBL" id="RYZH01000034">
    <property type="protein sequence ID" value="RUL86141.1"/>
    <property type="molecule type" value="Genomic_DNA"/>
</dbReference>
<organism evidence="6 7">
    <name type="scientific">Tautonia sociabilis</name>
    <dbReference type="NCBI Taxonomy" id="2080755"/>
    <lineage>
        <taxon>Bacteria</taxon>
        <taxon>Pseudomonadati</taxon>
        <taxon>Planctomycetota</taxon>
        <taxon>Planctomycetia</taxon>
        <taxon>Isosphaerales</taxon>
        <taxon>Isosphaeraceae</taxon>
        <taxon>Tautonia</taxon>
    </lineage>
</organism>
<feature type="compositionally biased region" description="Low complexity" evidence="4">
    <location>
        <begin position="9"/>
        <end position="19"/>
    </location>
</feature>
<dbReference type="GO" id="GO:0005524">
    <property type="term" value="F:ATP binding"/>
    <property type="evidence" value="ECO:0007669"/>
    <property type="project" value="UniProtKB-KW"/>
</dbReference>
<dbReference type="SUPFAM" id="SSF50891">
    <property type="entry name" value="Cyclophilin-like"/>
    <property type="match status" value="1"/>
</dbReference>
<dbReference type="SMART" id="SM00797">
    <property type="entry name" value="AHS2"/>
    <property type="match status" value="1"/>
</dbReference>
<feature type="compositionally biased region" description="Basic and acidic residues" evidence="4">
    <location>
        <begin position="373"/>
        <end position="386"/>
    </location>
</feature>
<keyword evidence="6" id="KW-0808">Transferase</keyword>
<keyword evidence="1" id="KW-0547">Nucleotide-binding</keyword>
<dbReference type="PANTHER" id="PTHR43309:SF3">
    <property type="entry name" value="5-OXOPROLINASE SUBUNIT C"/>
    <property type="match status" value="1"/>
</dbReference>
<dbReference type="PANTHER" id="PTHR43309">
    <property type="entry name" value="5-OXOPROLINASE SUBUNIT C"/>
    <property type="match status" value="1"/>
</dbReference>
<feature type="region of interest" description="Disordered" evidence="4">
    <location>
        <begin position="1"/>
        <end position="41"/>
    </location>
</feature>
<keyword evidence="3" id="KW-0067">ATP-binding</keyword>